<evidence type="ECO:0000313" key="2">
    <source>
        <dbReference type="EMBL" id="ADZ84789.1"/>
    </source>
</evidence>
<dbReference type="AlphaFoldDB" id="F2JNL3"/>
<dbReference type="EMBL" id="CP002582">
    <property type="protein sequence ID" value="ADZ84789.1"/>
    <property type="molecule type" value="Genomic_DNA"/>
</dbReference>
<dbReference type="NCBIfam" id="TIGR00277">
    <property type="entry name" value="HDIG"/>
    <property type="match status" value="1"/>
</dbReference>
<proteinExistence type="predicted"/>
<dbReference type="KEGG" id="cle:Clole_3094"/>
<dbReference type="RefSeq" id="WP_013658067.1">
    <property type="nucleotide sequence ID" value="NC_015275.1"/>
</dbReference>
<organism evidence="2 3">
    <name type="scientific">Cellulosilyticum lentocellum (strain ATCC 49066 / DSM 5427 / NCIMB 11756 / RHM5)</name>
    <name type="common">Clostridium lentocellum</name>
    <dbReference type="NCBI Taxonomy" id="642492"/>
    <lineage>
        <taxon>Bacteria</taxon>
        <taxon>Bacillati</taxon>
        <taxon>Bacillota</taxon>
        <taxon>Clostridia</taxon>
        <taxon>Lachnospirales</taxon>
        <taxon>Cellulosilyticaceae</taxon>
        <taxon>Cellulosilyticum</taxon>
    </lineage>
</organism>
<feature type="domain" description="HD/PDEase" evidence="1">
    <location>
        <begin position="18"/>
        <end position="147"/>
    </location>
</feature>
<reference evidence="2 3" key="1">
    <citation type="journal article" date="2011" name="J. Bacteriol.">
        <title>Complete genome sequence of the cellulose-degrading bacterium Cellulosilyticum lentocellum.</title>
        <authorList>
            <consortium name="US DOE Joint Genome Institute"/>
            <person name="Miller D.A."/>
            <person name="Suen G."/>
            <person name="Bruce D."/>
            <person name="Copeland A."/>
            <person name="Cheng J.F."/>
            <person name="Detter C."/>
            <person name="Goodwin L.A."/>
            <person name="Han C.S."/>
            <person name="Hauser L.J."/>
            <person name="Land M.L."/>
            <person name="Lapidus A."/>
            <person name="Lucas S."/>
            <person name="Meincke L."/>
            <person name="Pitluck S."/>
            <person name="Tapia R."/>
            <person name="Teshima H."/>
            <person name="Woyke T."/>
            <person name="Fox B.G."/>
            <person name="Angert E.R."/>
            <person name="Currie C.R."/>
        </authorList>
    </citation>
    <scope>NUCLEOTIDE SEQUENCE [LARGE SCALE GENOMIC DNA]</scope>
    <source>
        <strain evidence="3">ATCC 49066 / DSM 5427 / NCIMB 11756 / RHM5</strain>
    </source>
</reference>
<dbReference type="Pfam" id="PF01966">
    <property type="entry name" value="HD"/>
    <property type="match status" value="1"/>
</dbReference>
<name>F2JNL3_CELLD</name>
<keyword evidence="2" id="KW-0378">Hydrolase</keyword>
<dbReference type="SUPFAM" id="SSF109604">
    <property type="entry name" value="HD-domain/PDEase-like"/>
    <property type="match status" value="1"/>
</dbReference>
<dbReference type="InterPro" id="IPR003607">
    <property type="entry name" value="HD/PDEase_dom"/>
</dbReference>
<dbReference type="eggNOG" id="COG2206">
    <property type="taxonomic scope" value="Bacteria"/>
</dbReference>
<evidence type="ECO:0000259" key="1">
    <source>
        <dbReference type="SMART" id="SM00471"/>
    </source>
</evidence>
<dbReference type="Gene3D" id="1.10.3210.10">
    <property type="entry name" value="Hypothetical protein af1432"/>
    <property type="match status" value="1"/>
</dbReference>
<dbReference type="InterPro" id="IPR006674">
    <property type="entry name" value="HD_domain"/>
</dbReference>
<evidence type="ECO:0000313" key="3">
    <source>
        <dbReference type="Proteomes" id="UP000008467"/>
    </source>
</evidence>
<sequence length="189" mass="21965">MISLTEANQIFKEACELNKGDWIEHSQNVANLARKIAIKSGLNSEKAYILGLLHDIGRRNGIVQARHAIEGYKYMVDRCEEVARICLTHTFQYKNVMGIYDTWDCAKEEIEMVKDYLEHITYDDYDKLIQFCDAVSLVKGYCIAEQKMVSSVLKFGFKETTIAKWQSILLLKSYWDSKVSENVYDYFNE</sequence>
<keyword evidence="3" id="KW-1185">Reference proteome</keyword>
<dbReference type="CDD" id="cd00077">
    <property type="entry name" value="HDc"/>
    <property type="match status" value="1"/>
</dbReference>
<dbReference type="InterPro" id="IPR006675">
    <property type="entry name" value="HDIG_dom"/>
</dbReference>
<dbReference type="GO" id="GO:0016787">
    <property type="term" value="F:hydrolase activity"/>
    <property type="evidence" value="ECO:0007669"/>
    <property type="project" value="UniProtKB-KW"/>
</dbReference>
<accession>F2JNL3</accession>
<gene>
    <name evidence="2" type="ordered locus">Clole_3094</name>
</gene>
<dbReference type="HOGENOM" id="CLU_1335392_0_0_9"/>
<protein>
    <submittedName>
        <fullName evidence="2">Metal-dependent phosphohydrolase HD sub domain</fullName>
    </submittedName>
</protein>
<dbReference type="Proteomes" id="UP000008467">
    <property type="component" value="Chromosome"/>
</dbReference>
<dbReference type="SMART" id="SM00471">
    <property type="entry name" value="HDc"/>
    <property type="match status" value="1"/>
</dbReference>